<accession>A0A072VH13</accession>
<evidence type="ECO:0000313" key="2">
    <source>
        <dbReference type="EMBL" id="KEH37420.1"/>
    </source>
</evidence>
<keyword evidence="4" id="KW-1185">Reference proteome</keyword>
<evidence type="ECO:0000256" key="1">
    <source>
        <dbReference type="SAM" id="MobiDB-lite"/>
    </source>
</evidence>
<sequence>MHNDNSIDQLGAPDTFDPTSRKMKIDSRQEERFWIRNIMEICSFLNPSCDLKSRVGPYQEVHQTISSMFVQIFA</sequence>
<protein>
    <submittedName>
        <fullName evidence="2 3">Uncharacterized protein</fullName>
    </submittedName>
</protein>
<reference evidence="3" key="3">
    <citation type="submission" date="2015-04" db="UniProtKB">
        <authorList>
            <consortium name="EnsemblPlants"/>
        </authorList>
    </citation>
    <scope>IDENTIFICATION</scope>
    <source>
        <strain evidence="3">cv. Jemalong A17</strain>
    </source>
</reference>
<dbReference type="Proteomes" id="UP000002051">
    <property type="component" value="Chromosome 2"/>
</dbReference>
<dbReference type="AlphaFoldDB" id="A0A072VH13"/>
<dbReference type="EnsemblPlants" id="KEH37420">
    <property type="protein sequence ID" value="KEH37420"/>
    <property type="gene ID" value="MTR_2g036975"/>
</dbReference>
<reference evidence="2 4" key="2">
    <citation type="journal article" date="2014" name="BMC Genomics">
        <title>An improved genome release (version Mt4.0) for the model legume Medicago truncatula.</title>
        <authorList>
            <person name="Tang H."/>
            <person name="Krishnakumar V."/>
            <person name="Bidwell S."/>
            <person name="Rosen B."/>
            <person name="Chan A."/>
            <person name="Zhou S."/>
            <person name="Gentzbittel L."/>
            <person name="Childs K.L."/>
            <person name="Yandell M."/>
            <person name="Gundlach H."/>
            <person name="Mayer K.F."/>
            <person name="Schwartz D.C."/>
            <person name="Town C.D."/>
        </authorList>
    </citation>
    <scope>GENOME REANNOTATION</scope>
    <source>
        <strain evidence="2">A17</strain>
        <strain evidence="3 4">cv. Jemalong A17</strain>
    </source>
</reference>
<feature type="region of interest" description="Disordered" evidence="1">
    <location>
        <begin position="1"/>
        <end position="23"/>
    </location>
</feature>
<gene>
    <name evidence="2" type="ordered locus">MTR_2g036975</name>
</gene>
<reference evidence="2 4" key="1">
    <citation type="journal article" date="2011" name="Nature">
        <title>The Medicago genome provides insight into the evolution of rhizobial symbioses.</title>
        <authorList>
            <person name="Young N.D."/>
            <person name="Debelle F."/>
            <person name="Oldroyd G.E."/>
            <person name="Geurts R."/>
            <person name="Cannon S.B."/>
            <person name="Udvardi M.K."/>
            <person name="Benedito V.A."/>
            <person name="Mayer K.F."/>
            <person name="Gouzy J."/>
            <person name="Schoof H."/>
            <person name="Van de Peer Y."/>
            <person name="Proost S."/>
            <person name="Cook D.R."/>
            <person name="Meyers B.C."/>
            <person name="Spannagl M."/>
            <person name="Cheung F."/>
            <person name="De Mita S."/>
            <person name="Krishnakumar V."/>
            <person name="Gundlach H."/>
            <person name="Zhou S."/>
            <person name="Mudge J."/>
            <person name="Bharti A.K."/>
            <person name="Murray J.D."/>
            <person name="Naoumkina M.A."/>
            <person name="Rosen B."/>
            <person name="Silverstein K.A."/>
            <person name="Tang H."/>
            <person name="Rombauts S."/>
            <person name="Zhao P.X."/>
            <person name="Zhou P."/>
            <person name="Barbe V."/>
            <person name="Bardou P."/>
            <person name="Bechner M."/>
            <person name="Bellec A."/>
            <person name="Berger A."/>
            <person name="Berges H."/>
            <person name="Bidwell S."/>
            <person name="Bisseling T."/>
            <person name="Choisne N."/>
            <person name="Couloux A."/>
            <person name="Denny R."/>
            <person name="Deshpande S."/>
            <person name="Dai X."/>
            <person name="Doyle J.J."/>
            <person name="Dudez A.M."/>
            <person name="Farmer A.D."/>
            <person name="Fouteau S."/>
            <person name="Franken C."/>
            <person name="Gibelin C."/>
            <person name="Gish J."/>
            <person name="Goldstein S."/>
            <person name="Gonzalez A.J."/>
            <person name="Green P.J."/>
            <person name="Hallab A."/>
            <person name="Hartog M."/>
            <person name="Hua A."/>
            <person name="Humphray S.J."/>
            <person name="Jeong D.H."/>
            <person name="Jing Y."/>
            <person name="Jocker A."/>
            <person name="Kenton S.M."/>
            <person name="Kim D.J."/>
            <person name="Klee K."/>
            <person name="Lai H."/>
            <person name="Lang C."/>
            <person name="Lin S."/>
            <person name="Macmil S.L."/>
            <person name="Magdelenat G."/>
            <person name="Matthews L."/>
            <person name="McCorrison J."/>
            <person name="Monaghan E.L."/>
            <person name="Mun J.H."/>
            <person name="Najar F.Z."/>
            <person name="Nicholson C."/>
            <person name="Noirot C."/>
            <person name="O'Bleness M."/>
            <person name="Paule C.R."/>
            <person name="Poulain J."/>
            <person name="Prion F."/>
            <person name="Qin B."/>
            <person name="Qu C."/>
            <person name="Retzel E.F."/>
            <person name="Riddle C."/>
            <person name="Sallet E."/>
            <person name="Samain S."/>
            <person name="Samson N."/>
            <person name="Sanders I."/>
            <person name="Saurat O."/>
            <person name="Scarpelli C."/>
            <person name="Schiex T."/>
            <person name="Segurens B."/>
            <person name="Severin A.J."/>
            <person name="Sherrier D.J."/>
            <person name="Shi R."/>
            <person name="Sims S."/>
            <person name="Singer S.R."/>
            <person name="Sinharoy S."/>
            <person name="Sterck L."/>
            <person name="Viollet A."/>
            <person name="Wang B.B."/>
            <person name="Wang K."/>
            <person name="Wang M."/>
            <person name="Wang X."/>
            <person name="Warfsmann J."/>
            <person name="Weissenbach J."/>
            <person name="White D.D."/>
            <person name="White J.D."/>
            <person name="Wiley G.B."/>
            <person name="Wincker P."/>
            <person name="Xing Y."/>
            <person name="Yang L."/>
            <person name="Yao Z."/>
            <person name="Ying F."/>
            <person name="Zhai J."/>
            <person name="Zhou L."/>
            <person name="Zuber A."/>
            <person name="Denarie J."/>
            <person name="Dixon R.A."/>
            <person name="May G.D."/>
            <person name="Schwartz D.C."/>
            <person name="Rogers J."/>
            <person name="Quetier F."/>
            <person name="Town C.D."/>
            <person name="Roe B.A."/>
        </authorList>
    </citation>
    <scope>NUCLEOTIDE SEQUENCE [LARGE SCALE GENOMIC DNA]</scope>
    <source>
        <strain evidence="2">A17</strain>
        <strain evidence="3 4">cv. Jemalong A17</strain>
    </source>
</reference>
<evidence type="ECO:0000313" key="4">
    <source>
        <dbReference type="Proteomes" id="UP000002051"/>
    </source>
</evidence>
<dbReference type="HOGENOM" id="CLU_2691451_0_0_1"/>
<organism evidence="2 4">
    <name type="scientific">Medicago truncatula</name>
    <name type="common">Barrel medic</name>
    <name type="synonym">Medicago tribuloides</name>
    <dbReference type="NCBI Taxonomy" id="3880"/>
    <lineage>
        <taxon>Eukaryota</taxon>
        <taxon>Viridiplantae</taxon>
        <taxon>Streptophyta</taxon>
        <taxon>Embryophyta</taxon>
        <taxon>Tracheophyta</taxon>
        <taxon>Spermatophyta</taxon>
        <taxon>Magnoliopsida</taxon>
        <taxon>eudicotyledons</taxon>
        <taxon>Gunneridae</taxon>
        <taxon>Pentapetalae</taxon>
        <taxon>rosids</taxon>
        <taxon>fabids</taxon>
        <taxon>Fabales</taxon>
        <taxon>Fabaceae</taxon>
        <taxon>Papilionoideae</taxon>
        <taxon>50 kb inversion clade</taxon>
        <taxon>NPAAA clade</taxon>
        <taxon>Hologalegina</taxon>
        <taxon>IRL clade</taxon>
        <taxon>Trifolieae</taxon>
        <taxon>Medicago</taxon>
    </lineage>
</organism>
<proteinExistence type="predicted"/>
<evidence type="ECO:0000313" key="3">
    <source>
        <dbReference type="EnsemblPlants" id="KEH37420"/>
    </source>
</evidence>
<name>A0A072VH13_MEDTR</name>
<dbReference type="EMBL" id="CM001218">
    <property type="protein sequence ID" value="KEH37420.1"/>
    <property type="molecule type" value="Genomic_DNA"/>
</dbReference>